<organism evidence="1 2">
    <name type="scientific">Microbacterium alkaliflavum</name>
    <dbReference type="NCBI Taxonomy" id="3248839"/>
    <lineage>
        <taxon>Bacteria</taxon>
        <taxon>Bacillati</taxon>
        <taxon>Actinomycetota</taxon>
        <taxon>Actinomycetes</taxon>
        <taxon>Micrococcales</taxon>
        <taxon>Microbacteriaceae</taxon>
        <taxon>Microbacterium</taxon>
    </lineage>
</organism>
<dbReference type="Proteomes" id="UP001610861">
    <property type="component" value="Unassembled WGS sequence"/>
</dbReference>
<dbReference type="EMBL" id="JBIQWL010000021">
    <property type="protein sequence ID" value="MFH8253284.1"/>
    <property type="molecule type" value="Genomic_DNA"/>
</dbReference>
<evidence type="ECO:0000313" key="2">
    <source>
        <dbReference type="Proteomes" id="UP001610861"/>
    </source>
</evidence>
<protein>
    <submittedName>
        <fullName evidence="1">Uncharacterized protein</fullName>
    </submittedName>
</protein>
<dbReference type="RefSeq" id="WP_397558708.1">
    <property type="nucleotide sequence ID" value="NZ_JBIQWL010000021.1"/>
</dbReference>
<proteinExistence type="predicted"/>
<reference evidence="1 2" key="1">
    <citation type="submission" date="2024-09" db="EMBL/GenBank/DDBJ databases">
        <authorList>
            <person name="Pan X."/>
        </authorList>
    </citation>
    <scope>NUCLEOTIDE SEQUENCE [LARGE SCALE GENOMIC DNA]</scope>
    <source>
        <strain evidence="1 2">B2969</strain>
    </source>
</reference>
<comment type="caution">
    <text evidence="1">The sequence shown here is derived from an EMBL/GenBank/DDBJ whole genome shotgun (WGS) entry which is preliminary data.</text>
</comment>
<accession>A0ABW7QEE4</accession>
<gene>
    <name evidence="1" type="ORF">ACH3VR_23155</name>
</gene>
<keyword evidence="2" id="KW-1185">Reference proteome</keyword>
<sequence length="160" mass="16556">MTATPTAPASEPAPLTAADLADAHGWRYRGALAAPDAVMLGTLADWGIWPDDHAPSPHRPLGEQFARQIGAGEAVQHVETFDLIRAIAHAAYATGYDHGTAASAIPADASPEAIASAVVRRLGLPALAVSVEQGAPEPPQNLVWNAVRAAVTATRSTRTT</sequence>
<name>A0ABW7QEE4_9MICO</name>
<evidence type="ECO:0000313" key="1">
    <source>
        <dbReference type="EMBL" id="MFH8253284.1"/>
    </source>
</evidence>